<feature type="compositionally biased region" description="Polar residues" evidence="1">
    <location>
        <begin position="46"/>
        <end position="56"/>
    </location>
</feature>
<keyword evidence="2" id="KW-0812">Transmembrane</keyword>
<dbReference type="PANTHER" id="PTHR34502">
    <property type="entry name" value="DUF6594 DOMAIN-CONTAINING PROTEIN-RELATED"/>
    <property type="match status" value="1"/>
</dbReference>
<gene>
    <name evidence="4" type="ORF">M409DRAFT_27264</name>
</gene>
<proteinExistence type="predicted"/>
<keyword evidence="5" id="KW-1185">Reference proteome</keyword>
<evidence type="ECO:0000313" key="4">
    <source>
        <dbReference type="EMBL" id="KAF2162261.1"/>
    </source>
</evidence>
<dbReference type="GeneID" id="54561767"/>
<feature type="region of interest" description="Disordered" evidence="1">
    <location>
        <begin position="1"/>
        <end position="60"/>
    </location>
</feature>
<organism evidence="4 5">
    <name type="scientific">Zasmidium cellare ATCC 36951</name>
    <dbReference type="NCBI Taxonomy" id="1080233"/>
    <lineage>
        <taxon>Eukaryota</taxon>
        <taxon>Fungi</taxon>
        <taxon>Dikarya</taxon>
        <taxon>Ascomycota</taxon>
        <taxon>Pezizomycotina</taxon>
        <taxon>Dothideomycetes</taxon>
        <taxon>Dothideomycetidae</taxon>
        <taxon>Mycosphaerellales</taxon>
        <taxon>Mycosphaerellaceae</taxon>
        <taxon>Zasmidium</taxon>
    </lineage>
</organism>
<evidence type="ECO:0000259" key="3">
    <source>
        <dbReference type="Pfam" id="PF20237"/>
    </source>
</evidence>
<name>A0A6A6C5D9_ZASCE</name>
<feature type="domain" description="DUF6594" evidence="3">
    <location>
        <begin position="114"/>
        <end position="397"/>
    </location>
</feature>
<evidence type="ECO:0000313" key="5">
    <source>
        <dbReference type="Proteomes" id="UP000799537"/>
    </source>
</evidence>
<feature type="compositionally biased region" description="Polar residues" evidence="1">
    <location>
        <begin position="1"/>
        <end position="14"/>
    </location>
</feature>
<dbReference type="Proteomes" id="UP000799537">
    <property type="component" value="Unassembled WGS sequence"/>
</dbReference>
<feature type="transmembrane region" description="Helical" evidence="2">
    <location>
        <begin position="355"/>
        <end position="373"/>
    </location>
</feature>
<sequence length="415" mass="47463">MVQPTNPIKTTTVPTDEHKQETKPGVGVESIENVGTKGPIIPPLPQDQTKNPNSKWGKNDEVKLKVDTNTSREGDRYIVAKTPERENNTFKYQLKKKGSETVDKEELDESPEGYPQVTTLMSSDHNFLQFRSFSYLHTRLILALQQDVEMLERQLDGLDEFDASEDGNKRKLLDKERDDKQATVEQIANPKFHFKKTRPQVICELREKLMEYDNVLLKAKEVLTLQTPSSKDYQSVRGWLMDEQPLIEDDIEYILHKEDIITLRTGRESAAFDSFVERVLTWFDRWLQNQFNWHIIHNIFRTPELKAKTASKRIHYYAPNRLDILVNTIITFIIFTLMVLPVLSLFQVSNNGAATPYQAIGVLIVFTLLFGCAMSSLTKATRHELFAASAAYCAVLVVFISNFAPSFQGDNGSGR</sequence>
<evidence type="ECO:0000256" key="2">
    <source>
        <dbReference type="SAM" id="Phobius"/>
    </source>
</evidence>
<dbReference type="RefSeq" id="XP_033663150.1">
    <property type="nucleotide sequence ID" value="XM_033808495.1"/>
</dbReference>
<feature type="transmembrane region" description="Helical" evidence="2">
    <location>
        <begin position="385"/>
        <end position="404"/>
    </location>
</feature>
<dbReference type="AlphaFoldDB" id="A0A6A6C5D9"/>
<reference evidence="4" key="1">
    <citation type="journal article" date="2020" name="Stud. Mycol.">
        <title>101 Dothideomycetes genomes: a test case for predicting lifestyles and emergence of pathogens.</title>
        <authorList>
            <person name="Haridas S."/>
            <person name="Albert R."/>
            <person name="Binder M."/>
            <person name="Bloem J."/>
            <person name="Labutti K."/>
            <person name="Salamov A."/>
            <person name="Andreopoulos B."/>
            <person name="Baker S."/>
            <person name="Barry K."/>
            <person name="Bills G."/>
            <person name="Bluhm B."/>
            <person name="Cannon C."/>
            <person name="Castanera R."/>
            <person name="Culley D."/>
            <person name="Daum C."/>
            <person name="Ezra D."/>
            <person name="Gonzalez J."/>
            <person name="Henrissat B."/>
            <person name="Kuo A."/>
            <person name="Liang C."/>
            <person name="Lipzen A."/>
            <person name="Lutzoni F."/>
            <person name="Magnuson J."/>
            <person name="Mondo S."/>
            <person name="Nolan M."/>
            <person name="Ohm R."/>
            <person name="Pangilinan J."/>
            <person name="Park H.-J."/>
            <person name="Ramirez L."/>
            <person name="Alfaro M."/>
            <person name="Sun H."/>
            <person name="Tritt A."/>
            <person name="Yoshinaga Y."/>
            <person name="Zwiers L.-H."/>
            <person name="Turgeon B."/>
            <person name="Goodwin S."/>
            <person name="Spatafora J."/>
            <person name="Crous P."/>
            <person name="Grigoriev I."/>
        </authorList>
    </citation>
    <scope>NUCLEOTIDE SEQUENCE</scope>
    <source>
        <strain evidence="4">ATCC 36951</strain>
    </source>
</reference>
<dbReference type="InterPro" id="IPR046529">
    <property type="entry name" value="DUF6594"/>
</dbReference>
<evidence type="ECO:0000256" key="1">
    <source>
        <dbReference type="SAM" id="MobiDB-lite"/>
    </source>
</evidence>
<dbReference type="OrthoDB" id="3646533at2759"/>
<keyword evidence="2" id="KW-0472">Membrane</keyword>
<dbReference type="PANTHER" id="PTHR34502:SF3">
    <property type="entry name" value="DUF6594 DOMAIN-CONTAINING PROTEIN"/>
    <property type="match status" value="1"/>
</dbReference>
<dbReference type="Pfam" id="PF20237">
    <property type="entry name" value="DUF6594"/>
    <property type="match status" value="1"/>
</dbReference>
<protein>
    <recommendedName>
        <fullName evidence="3">DUF6594 domain-containing protein</fullName>
    </recommendedName>
</protein>
<accession>A0A6A6C5D9</accession>
<keyword evidence="2" id="KW-1133">Transmembrane helix</keyword>
<dbReference type="EMBL" id="ML993614">
    <property type="protein sequence ID" value="KAF2162261.1"/>
    <property type="molecule type" value="Genomic_DNA"/>
</dbReference>
<feature type="transmembrane region" description="Helical" evidence="2">
    <location>
        <begin position="322"/>
        <end position="343"/>
    </location>
</feature>